<keyword evidence="3" id="KW-1185">Reference proteome</keyword>
<evidence type="ECO:0000313" key="3">
    <source>
        <dbReference type="Proteomes" id="UP001500729"/>
    </source>
</evidence>
<dbReference type="Gene3D" id="3.30.70.100">
    <property type="match status" value="1"/>
</dbReference>
<evidence type="ECO:0000259" key="1">
    <source>
        <dbReference type="PROSITE" id="PS51725"/>
    </source>
</evidence>
<sequence length="108" mass="12252">MNGVLETAVLDVVAGRAAEFEAAFEEARPLVAATPGFLGLELRRCLERPGRYLLLIRWRSVRDHEVGFRGGPDYGRWKQLLHHFYDPFPVVEHYELVTSDAEMPEIAG</sequence>
<dbReference type="SUPFAM" id="SSF54909">
    <property type="entry name" value="Dimeric alpha+beta barrel"/>
    <property type="match status" value="1"/>
</dbReference>
<dbReference type="InterPro" id="IPR007138">
    <property type="entry name" value="ABM_dom"/>
</dbReference>
<gene>
    <name evidence="2" type="ORF">GCM10009533_43580</name>
</gene>
<dbReference type="Proteomes" id="UP001500729">
    <property type="component" value="Unassembled WGS sequence"/>
</dbReference>
<name>A0ABP3NE07_SACER</name>
<dbReference type="RefSeq" id="WP_009945881.1">
    <property type="nucleotide sequence ID" value="NZ_BAAAGS010000030.1"/>
</dbReference>
<keyword evidence="2" id="KW-0560">Oxidoreductase</keyword>
<accession>A0ABP3NE07</accession>
<comment type="caution">
    <text evidence="2">The sequence shown here is derived from an EMBL/GenBank/DDBJ whole genome shotgun (WGS) entry which is preliminary data.</text>
</comment>
<dbReference type="EMBL" id="BAAAGS010000030">
    <property type="protein sequence ID" value="GAA0539716.1"/>
    <property type="molecule type" value="Genomic_DNA"/>
</dbReference>
<evidence type="ECO:0000313" key="2">
    <source>
        <dbReference type="EMBL" id="GAA0539716.1"/>
    </source>
</evidence>
<feature type="domain" description="ABM" evidence="1">
    <location>
        <begin position="4"/>
        <end position="93"/>
    </location>
</feature>
<reference evidence="3" key="1">
    <citation type="journal article" date="2019" name="Int. J. Syst. Evol. Microbiol.">
        <title>The Global Catalogue of Microorganisms (GCM) 10K type strain sequencing project: providing services to taxonomists for standard genome sequencing and annotation.</title>
        <authorList>
            <consortium name="The Broad Institute Genomics Platform"/>
            <consortium name="The Broad Institute Genome Sequencing Center for Infectious Disease"/>
            <person name="Wu L."/>
            <person name="Ma J."/>
        </authorList>
    </citation>
    <scope>NUCLEOTIDE SEQUENCE [LARGE SCALE GENOMIC DNA]</scope>
    <source>
        <strain evidence="3">JCM 10303</strain>
    </source>
</reference>
<dbReference type="PROSITE" id="PS51725">
    <property type="entry name" value="ABM"/>
    <property type="match status" value="1"/>
</dbReference>
<keyword evidence="2" id="KW-0503">Monooxygenase</keyword>
<protein>
    <submittedName>
        <fullName evidence="2">Antibiotic biosynthesis monooxygenase</fullName>
    </submittedName>
</protein>
<dbReference type="InterPro" id="IPR011008">
    <property type="entry name" value="Dimeric_a/b-barrel"/>
</dbReference>
<proteinExistence type="predicted"/>
<dbReference type="GO" id="GO:0004497">
    <property type="term" value="F:monooxygenase activity"/>
    <property type="evidence" value="ECO:0007669"/>
    <property type="project" value="UniProtKB-KW"/>
</dbReference>
<dbReference type="Pfam" id="PF03992">
    <property type="entry name" value="ABM"/>
    <property type="match status" value="1"/>
</dbReference>
<organism evidence="2 3">
    <name type="scientific">Saccharopolyspora erythraea</name>
    <name type="common">Streptomyces erythraeus</name>
    <dbReference type="NCBI Taxonomy" id="1836"/>
    <lineage>
        <taxon>Bacteria</taxon>
        <taxon>Bacillati</taxon>
        <taxon>Actinomycetota</taxon>
        <taxon>Actinomycetes</taxon>
        <taxon>Pseudonocardiales</taxon>
        <taxon>Pseudonocardiaceae</taxon>
        <taxon>Saccharopolyspora</taxon>
    </lineage>
</organism>